<evidence type="ECO:0000313" key="2">
    <source>
        <dbReference type="EMBL" id="SHK51693.1"/>
    </source>
</evidence>
<dbReference type="CDD" id="cd02976">
    <property type="entry name" value="NrdH"/>
    <property type="match status" value="1"/>
</dbReference>
<dbReference type="Pfam" id="PF00462">
    <property type="entry name" value="Glutaredoxin"/>
    <property type="match status" value="1"/>
</dbReference>
<feature type="domain" description="Glutaredoxin" evidence="1">
    <location>
        <begin position="2"/>
        <end position="40"/>
    </location>
</feature>
<name>A0A1M6T3V5_9FIRM</name>
<gene>
    <name evidence="2" type="ORF">SAMN02745883_02231</name>
</gene>
<organism evidence="2 3">
    <name type="scientific">Caminicella sporogenes DSM 14501</name>
    <dbReference type="NCBI Taxonomy" id="1121266"/>
    <lineage>
        <taxon>Bacteria</taxon>
        <taxon>Bacillati</taxon>
        <taxon>Bacillota</taxon>
        <taxon>Clostridia</taxon>
        <taxon>Peptostreptococcales</taxon>
        <taxon>Caminicellaceae</taxon>
        <taxon>Caminicella</taxon>
    </lineage>
</organism>
<dbReference type="EMBL" id="FRAJ01000023">
    <property type="protein sequence ID" value="SHK51693.1"/>
    <property type="molecule type" value="Genomic_DNA"/>
</dbReference>
<protein>
    <submittedName>
        <fullName evidence="2">Glutaredoxin</fullName>
    </submittedName>
</protein>
<dbReference type="InterPro" id="IPR002109">
    <property type="entry name" value="Glutaredoxin"/>
</dbReference>
<reference evidence="2 3" key="1">
    <citation type="submission" date="2016-11" db="EMBL/GenBank/DDBJ databases">
        <authorList>
            <person name="Jaros S."/>
            <person name="Januszkiewicz K."/>
            <person name="Wedrychowicz H."/>
        </authorList>
    </citation>
    <scope>NUCLEOTIDE SEQUENCE [LARGE SCALE GENOMIC DNA]</scope>
    <source>
        <strain evidence="2 3">DSM 14501</strain>
    </source>
</reference>
<evidence type="ECO:0000313" key="3">
    <source>
        <dbReference type="Proteomes" id="UP000184082"/>
    </source>
</evidence>
<dbReference type="AlphaFoldDB" id="A0A1M6T3V5"/>
<dbReference type="SUPFAM" id="SSF52833">
    <property type="entry name" value="Thioredoxin-like"/>
    <property type="match status" value="1"/>
</dbReference>
<sequence length="53" mass="6328">MQKGINFEERNINEDPDARRELIKRRIMGVPTIFVDDEIIVGFDKKRLEQLLQ</sequence>
<dbReference type="PROSITE" id="PS51354">
    <property type="entry name" value="GLUTAREDOXIN_2"/>
    <property type="match status" value="1"/>
</dbReference>
<accession>A0A1M6T3V5</accession>
<dbReference type="STRING" id="1121266.SAMN02745883_02231"/>
<keyword evidence="3" id="KW-1185">Reference proteome</keyword>
<dbReference type="Gene3D" id="3.40.30.10">
    <property type="entry name" value="Glutaredoxin"/>
    <property type="match status" value="1"/>
</dbReference>
<dbReference type="InterPro" id="IPR036249">
    <property type="entry name" value="Thioredoxin-like_sf"/>
</dbReference>
<evidence type="ECO:0000259" key="1">
    <source>
        <dbReference type="Pfam" id="PF00462"/>
    </source>
</evidence>
<proteinExistence type="predicted"/>
<dbReference type="Proteomes" id="UP000184082">
    <property type="component" value="Unassembled WGS sequence"/>
</dbReference>